<dbReference type="AlphaFoldDB" id="A0A7W1X073"/>
<evidence type="ECO:0000313" key="1">
    <source>
        <dbReference type="EMBL" id="MBA4503463.1"/>
    </source>
</evidence>
<protein>
    <submittedName>
        <fullName evidence="1">Uncharacterized protein</fullName>
    </submittedName>
</protein>
<gene>
    <name evidence="1" type="ORF">H1S06_13975</name>
</gene>
<organism evidence="1 2">
    <name type="scientific">Marinobacterium marinum</name>
    <dbReference type="NCBI Taxonomy" id="2756129"/>
    <lineage>
        <taxon>Bacteria</taxon>
        <taxon>Pseudomonadati</taxon>
        <taxon>Pseudomonadota</taxon>
        <taxon>Gammaproteobacteria</taxon>
        <taxon>Oceanospirillales</taxon>
        <taxon>Oceanospirillaceae</taxon>
        <taxon>Marinobacterium</taxon>
    </lineage>
</organism>
<accession>A0A7W1X073</accession>
<sequence>MQHVLILTRLTPRSTHPGRVDELVGVTSDGRSLSIRSDAVQRVNVALLQHQQMPLILLCDQLQSAVLTDLEVPANALVSIIPLPANEVGALLREGKETLLLEEIRTQLG</sequence>
<dbReference type="RefSeq" id="WP_181741281.1">
    <property type="nucleotide sequence ID" value="NZ_JACEMT010000053.1"/>
</dbReference>
<comment type="caution">
    <text evidence="1">The sequence shown here is derived from an EMBL/GenBank/DDBJ whole genome shotgun (WGS) entry which is preliminary data.</text>
</comment>
<keyword evidence="2" id="KW-1185">Reference proteome</keyword>
<evidence type="ECO:0000313" key="2">
    <source>
        <dbReference type="Proteomes" id="UP000538931"/>
    </source>
</evidence>
<dbReference type="Proteomes" id="UP000538931">
    <property type="component" value="Unassembled WGS sequence"/>
</dbReference>
<proteinExistence type="predicted"/>
<name>A0A7W1X073_9GAMM</name>
<dbReference type="EMBL" id="JACEMT010000053">
    <property type="protein sequence ID" value="MBA4503463.1"/>
    <property type="molecule type" value="Genomic_DNA"/>
</dbReference>
<reference evidence="1 2" key="1">
    <citation type="submission" date="2020-07" db="EMBL/GenBank/DDBJ databases">
        <title>Bacterium isolated from marien macroalgae.</title>
        <authorList>
            <person name="Zhu K."/>
            <person name="Lu D."/>
            <person name="Du Z."/>
        </authorList>
    </citation>
    <scope>NUCLEOTIDE SEQUENCE [LARGE SCALE GENOMIC DNA]</scope>
    <source>
        <strain evidence="1 2">3-1745</strain>
    </source>
</reference>